<dbReference type="Proteomes" id="UP001159363">
    <property type="component" value="Chromosome 5"/>
</dbReference>
<gene>
    <name evidence="1" type="ORF">PR048_018052</name>
</gene>
<comment type="caution">
    <text evidence="1">The sequence shown here is derived from an EMBL/GenBank/DDBJ whole genome shotgun (WGS) entry which is preliminary data.</text>
</comment>
<accession>A0ABQ9HBB0</accession>
<evidence type="ECO:0000313" key="1">
    <source>
        <dbReference type="EMBL" id="KAJ8881568.1"/>
    </source>
</evidence>
<keyword evidence="2" id="KW-1185">Reference proteome</keyword>
<evidence type="ECO:0008006" key="3">
    <source>
        <dbReference type="Google" id="ProtNLM"/>
    </source>
</evidence>
<evidence type="ECO:0000313" key="2">
    <source>
        <dbReference type="Proteomes" id="UP001159363"/>
    </source>
</evidence>
<dbReference type="PANTHER" id="PTHR45749">
    <property type="match status" value="1"/>
</dbReference>
<reference evidence="1 2" key="1">
    <citation type="submission" date="2023-02" db="EMBL/GenBank/DDBJ databases">
        <title>LHISI_Scaffold_Assembly.</title>
        <authorList>
            <person name="Stuart O.P."/>
            <person name="Cleave R."/>
            <person name="Magrath M.J.L."/>
            <person name="Mikheyev A.S."/>
        </authorList>
    </citation>
    <scope>NUCLEOTIDE SEQUENCE [LARGE SCALE GENOMIC DNA]</scope>
    <source>
        <strain evidence="1">Daus_M_001</strain>
        <tissue evidence="1">Leg muscle</tissue>
    </source>
</reference>
<dbReference type="PANTHER" id="PTHR45749:SF21">
    <property type="entry name" value="DUF4371 DOMAIN-CONTAINING PROTEIN"/>
    <property type="match status" value="1"/>
</dbReference>
<proteinExistence type="predicted"/>
<dbReference type="EMBL" id="JARBHB010000006">
    <property type="protein sequence ID" value="KAJ8881568.1"/>
    <property type="molecule type" value="Genomic_DNA"/>
</dbReference>
<protein>
    <recommendedName>
        <fullName evidence="3">DUF4371 domain-containing protein</fullName>
    </recommendedName>
</protein>
<organism evidence="1 2">
    <name type="scientific">Dryococelus australis</name>
    <dbReference type="NCBI Taxonomy" id="614101"/>
    <lineage>
        <taxon>Eukaryota</taxon>
        <taxon>Metazoa</taxon>
        <taxon>Ecdysozoa</taxon>
        <taxon>Arthropoda</taxon>
        <taxon>Hexapoda</taxon>
        <taxon>Insecta</taxon>
        <taxon>Pterygota</taxon>
        <taxon>Neoptera</taxon>
        <taxon>Polyneoptera</taxon>
        <taxon>Phasmatodea</taxon>
        <taxon>Verophasmatodea</taxon>
        <taxon>Anareolatae</taxon>
        <taxon>Phasmatidae</taxon>
        <taxon>Eurycanthinae</taxon>
        <taxon>Dryococelus</taxon>
    </lineage>
</organism>
<name>A0ABQ9HBB0_9NEOP</name>
<sequence>MRNVLEGILLLRNHQGYRVCVDELEREEVLDAYHRRRLVSTNFQNELLSIIGKHIKLRIGNKVREAKIFAIIADETQDIAKHEEVAVILRHSWTLKIWVLSALTGLQTEEARIKELQLGLWNKTLLQCTFAATHMYRTCALLSVAQATKKIFGGTVTLKSLNDTRWACRVDIVRSFMEDFKFVFDLLLHRRVLKQCNLLSKTLQSNSVAYEVVKSLKNSTLEVLRSFRTEECATQLFNHCTEVAEKCEFRAAELPRKGKIPAKIGDSAAVLQSVLNHVIDILEQEITARLQENNLDVLNN</sequence>